<evidence type="ECO:0000256" key="5">
    <source>
        <dbReference type="PROSITE-ProRule" id="PRU10141"/>
    </source>
</evidence>
<keyword evidence="6" id="KW-0472">Membrane</keyword>
<proteinExistence type="predicted"/>
<dbReference type="Gene3D" id="1.10.510.10">
    <property type="entry name" value="Transferase(Phosphotransferase) domain 1"/>
    <property type="match status" value="1"/>
</dbReference>
<keyword evidence="4 5" id="KW-0067">ATP-binding</keyword>
<evidence type="ECO:0000313" key="8">
    <source>
        <dbReference type="EMBL" id="GCE28321.1"/>
    </source>
</evidence>
<dbReference type="InterPro" id="IPR011009">
    <property type="entry name" value="Kinase-like_dom_sf"/>
</dbReference>
<evidence type="ECO:0000256" key="3">
    <source>
        <dbReference type="ARBA" id="ARBA00022777"/>
    </source>
</evidence>
<dbReference type="PANTHER" id="PTHR43289:SF34">
    <property type="entry name" value="SERINE_THREONINE-PROTEIN KINASE YBDM-RELATED"/>
    <property type="match status" value="1"/>
</dbReference>
<keyword evidence="2 5" id="KW-0547">Nucleotide-binding</keyword>
<feature type="transmembrane region" description="Helical" evidence="6">
    <location>
        <begin position="348"/>
        <end position="370"/>
    </location>
</feature>
<evidence type="ECO:0000256" key="1">
    <source>
        <dbReference type="ARBA" id="ARBA00022679"/>
    </source>
</evidence>
<sequence>MASSTGDLTGQRLGNYQLKQVIGQGGFAEVYLGEHVYLKTLVAIKVLSMQLAREDQQDFLYEARTIANLKHPNIVSILELGVQEGTPFLVMDYAANGSLRERYRRHTHLTPITVLPAIKQVAAALQFAHQAHIMHRDIKPENMLLDTHGEVLLSDFGMALGTQSSRAQNMQAIAGTVAYMAPEVLQGRPVAASDQYALGIVLYEWLSGDYPFHGTFTEIASQQVMAPPPTIKTPAVSPEVEAVILRALAKRPEQRFESVQAFADAFEQAILDVAGTFRAPSGWRPSGAYQQIKPVSSPIEPQPTYREEQPTLRTDHRPAQKHVSQLSMEVITQPPTKIVKNQRRLSRALLIMLSLLALLIVVSGLTFAYVNISTNQPDRKVHPQGPILTNNALPNAAAWQRKYEQVASSKPALTDPLKQNVNGWANDTRKDRSCLFAKGAYHTSALIPYAEGFCGSSVNSSFHNIGYQVQMIILRGNEGGLYFRFSAANQQVFMYIFSVNRNGSYNLWAINGHHYKTLLYRSSPVIKTGLNQPNLLCVIAQEKQIALYINKQYIASVVDSSATSGYIGLLARSLPESTEVAFNNLTVWSL</sequence>
<reference evidence="9" key="1">
    <citation type="submission" date="2018-12" db="EMBL/GenBank/DDBJ databases">
        <title>Tengunoibacter tsumagoiensis gen. nov., sp. nov., Dictyobacter kobayashii sp. nov., D. alpinus sp. nov., and D. joshuensis sp. nov. and description of Dictyobacteraceae fam. nov. within the order Ktedonobacterales isolated from Tengu-no-mugimeshi.</title>
        <authorList>
            <person name="Wang C.M."/>
            <person name="Zheng Y."/>
            <person name="Sakai Y."/>
            <person name="Toyoda A."/>
            <person name="Minakuchi Y."/>
            <person name="Abe K."/>
            <person name="Yokota A."/>
            <person name="Yabe S."/>
        </authorList>
    </citation>
    <scope>NUCLEOTIDE SEQUENCE [LARGE SCALE GENOMIC DNA]</scope>
    <source>
        <strain evidence="9">Uno16</strain>
    </source>
</reference>
<dbReference type="OrthoDB" id="9801841at2"/>
<keyword evidence="9" id="KW-1185">Reference proteome</keyword>
<dbReference type="SMART" id="SM00220">
    <property type="entry name" value="S_TKc"/>
    <property type="match status" value="1"/>
</dbReference>
<dbReference type="AlphaFoldDB" id="A0A402BAB3"/>
<dbReference type="CDD" id="cd14014">
    <property type="entry name" value="STKc_PknB_like"/>
    <property type="match status" value="1"/>
</dbReference>
<dbReference type="InterPro" id="IPR017441">
    <property type="entry name" value="Protein_kinase_ATP_BS"/>
</dbReference>
<organism evidence="8 9">
    <name type="scientific">Dictyobacter alpinus</name>
    <dbReference type="NCBI Taxonomy" id="2014873"/>
    <lineage>
        <taxon>Bacteria</taxon>
        <taxon>Bacillati</taxon>
        <taxon>Chloroflexota</taxon>
        <taxon>Ktedonobacteria</taxon>
        <taxon>Ktedonobacterales</taxon>
        <taxon>Dictyobacteraceae</taxon>
        <taxon>Dictyobacter</taxon>
    </lineage>
</organism>
<comment type="caution">
    <text evidence="8">The sequence shown here is derived from an EMBL/GenBank/DDBJ whole genome shotgun (WGS) entry which is preliminary data.</text>
</comment>
<dbReference type="PROSITE" id="PS00108">
    <property type="entry name" value="PROTEIN_KINASE_ST"/>
    <property type="match status" value="1"/>
</dbReference>
<protein>
    <recommendedName>
        <fullName evidence="7">Protein kinase domain-containing protein</fullName>
    </recommendedName>
</protein>
<dbReference type="PANTHER" id="PTHR43289">
    <property type="entry name" value="MITOGEN-ACTIVATED PROTEIN KINASE KINASE KINASE 20-RELATED"/>
    <property type="match status" value="1"/>
</dbReference>
<evidence type="ECO:0000259" key="7">
    <source>
        <dbReference type="PROSITE" id="PS50011"/>
    </source>
</evidence>
<keyword evidence="3" id="KW-0418">Kinase</keyword>
<dbReference type="PROSITE" id="PS00107">
    <property type="entry name" value="PROTEIN_KINASE_ATP"/>
    <property type="match status" value="1"/>
</dbReference>
<feature type="domain" description="Protein kinase" evidence="7">
    <location>
        <begin position="16"/>
        <end position="267"/>
    </location>
</feature>
<evidence type="ECO:0000256" key="4">
    <source>
        <dbReference type="ARBA" id="ARBA00022840"/>
    </source>
</evidence>
<evidence type="ECO:0000313" key="9">
    <source>
        <dbReference type="Proteomes" id="UP000287171"/>
    </source>
</evidence>
<dbReference type="GO" id="GO:0004674">
    <property type="term" value="F:protein serine/threonine kinase activity"/>
    <property type="evidence" value="ECO:0007669"/>
    <property type="project" value="TreeGrafter"/>
</dbReference>
<evidence type="ECO:0000256" key="6">
    <source>
        <dbReference type="SAM" id="Phobius"/>
    </source>
</evidence>
<feature type="binding site" evidence="5">
    <location>
        <position position="45"/>
    </location>
    <ligand>
        <name>ATP</name>
        <dbReference type="ChEBI" id="CHEBI:30616"/>
    </ligand>
</feature>
<accession>A0A402BAB3</accession>
<dbReference type="EMBL" id="BIFT01000001">
    <property type="protein sequence ID" value="GCE28321.1"/>
    <property type="molecule type" value="Genomic_DNA"/>
</dbReference>
<dbReference type="Gene3D" id="2.60.120.560">
    <property type="entry name" value="Exo-inulinase, domain 1"/>
    <property type="match status" value="1"/>
</dbReference>
<dbReference type="InterPro" id="IPR008271">
    <property type="entry name" value="Ser/Thr_kinase_AS"/>
</dbReference>
<dbReference type="InterPro" id="IPR000719">
    <property type="entry name" value="Prot_kinase_dom"/>
</dbReference>
<evidence type="ECO:0000256" key="2">
    <source>
        <dbReference type="ARBA" id="ARBA00022741"/>
    </source>
</evidence>
<name>A0A402BAB3_9CHLR</name>
<gene>
    <name evidence="8" type="ORF">KDA_38050</name>
</gene>
<keyword evidence="6" id="KW-1133">Transmembrane helix</keyword>
<dbReference type="PROSITE" id="PS50011">
    <property type="entry name" value="PROTEIN_KINASE_DOM"/>
    <property type="match status" value="1"/>
</dbReference>
<dbReference type="SUPFAM" id="SSF56112">
    <property type="entry name" value="Protein kinase-like (PK-like)"/>
    <property type="match status" value="1"/>
</dbReference>
<dbReference type="Proteomes" id="UP000287171">
    <property type="component" value="Unassembled WGS sequence"/>
</dbReference>
<dbReference type="GO" id="GO:0005524">
    <property type="term" value="F:ATP binding"/>
    <property type="evidence" value="ECO:0007669"/>
    <property type="project" value="UniProtKB-UniRule"/>
</dbReference>
<dbReference type="RefSeq" id="WP_126628555.1">
    <property type="nucleotide sequence ID" value="NZ_BIFT01000001.1"/>
</dbReference>
<dbReference type="Pfam" id="PF00069">
    <property type="entry name" value="Pkinase"/>
    <property type="match status" value="1"/>
</dbReference>
<keyword evidence="1" id="KW-0808">Transferase</keyword>
<keyword evidence="6" id="KW-0812">Transmembrane</keyword>